<dbReference type="AlphaFoldDB" id="A0A348AQH7"/>
<dbReference type="InterPro" id="IPR037257">
    <property type="entry name" value="T2SS_E_N_sf"/>
</dbReference>
<comment type="similarity">
    <text evidence="1">Belongs to the GSP E family.</text>
</comment>
<accession>A0A348AQH7</accession>
<dbReference type="KEGG" id="mana:MAMMFC1_04037"/>
<dbReference type="FunFam" id="3.30.300.160:FF:000002">
    <property type="entry name" value="Type II secretion system protein E"/>
    <property type="match status" value="1"/>
</dbReference>
<evidence type="ECO:0000256" key="2">
    <source>
        <dbReference type="ARBA" id="ARBA00022741"/>
    </source>
</evidence>
<dbReference type="Gene3D" id="3.30.300.160">
    <property type="entry name" value="Type II secretion system, protein E, N-terminal domain"/>
    <property type="match status" value="1"/>
</dbReference>
<dbReference type="PANTHER" id="PTHR30258:SF3">
    <property type="entry name" value="SLL1921 PROTEIN"/>
    <property type="match status" value="1"/>
</dbReference>
<proteinExistence type="inferred from homology"/>
<dbReference type="Pfam" id="PF00437">
    <property type="entry name" value="T2SSE"/>
    <property type="match status" value="1"/>
</dbReference>
<dbReference type="GO" id="GO:0005886">
    <property type="term" value="C:plasma membrane"/>
    <property type="evidence" value="ECO:0007669"/>
    <property type="project" value="TreeGrafter"/>
</dbReference>
<dbReference type="Proteomes" id="UP000276437">
    <property type="component" value="Chromosome"/>
</dbReference>
<dbReference type="InterPro" id="IPR007831">
    <property type="entry name" value="T2SS_GspE_N"/>
</dbReference>
<dbReference type="GO" id="GO:0005524">
    <property type="term" value="F:ATP binding"/>
    <property type="evidence" value="ECO:0007669"/>
    <property type="project" value="UniProtKB-KW"/>
</dbReference>
<dbReference type="FunFam" id="3.40.50.300:FF:000398">
    <property type="entry name" value="Type IV pilus assembly ATPase PilB"/>
    <property type="match status" value="1"/>
</dbReference>
<dbReference type="GO" id="GO:0016887">
    <property type="term" value="F:ATP hydrolysis activity"/>
    <property type="evidence" value="ECO:0007669"/>
    <property type="project" value="TreeGrafter"/>
</dbReference>
<evidence type="ECO:0000313" key="6">
    <source>
        <dbReference type="EMBL" id="BBB93325.1"/>
    </source>
</evidence>
<evidence type="ECO:0000256" key="1">
    <source>
        <dbReference type="ARBA" id="ARBA00006611"/>
    </source>
</evidence>
<keyword evidence="3" id="KW-0067">ATP-binding</keyword>
<dbReference type="Gene3D" id="3.40.50.300">
    <property type="entry name" value="P-loop containing nucleotide triphosphate hydrolases"/>
    <property type="match status" value="1"/>
</dbReference>
<keyword evidence="7" id="KW-1185">Reference proteome</keyword>
<feature type="domain" description="Bacterial type II secretion system protein E" evidence="4">
    <location>
        <begin position="116"/>
        <end position="498"/>
    </location>
</feature>
<dbReference type="CDD" id="cd01129">
    <property type="entry name" value="PulE-GspE-like"/>
    <property type="match status" value="1"/>
</dbReference>
<dbReference type="SUPFAM" id="SSF52540">
    <property type="entry name" value="P-loop containing nucleoside triphosphate hydrolases"/>
    <property type="match status" value="1"/>
</dbReference>
<evidence type="ECO:0000313" key="7">
    <source>
        <dbReference type="Proteomes" id="UP000276437"/>
    </source>
</evidence>
<dbReference type="InterPro" id="IPR001482">
    <property type="entry name" value="T2SS/T4SS_dom"/>
</dbReference>
<dbReference type="Gene3D" id="3.30.450.90">
    <property type="match status" value="1"/>
</dbReference>
<evidence type="ECO:0000259" key="5">
    <source>
        <dbReference type="Pfam" id="PF05157"/>
    </source>
</evidence>
<name>A0A348AQH7_9FIRM</name>
<dbReference type="Pfam" id="PF05157">
    <property type="entry name" value="MshEN"/>
    <property type="match status" value="1"/>
</dbReference>
<evidence type="ECO:0000256" key="3">
    <source>
        <dbReference type="ARBA" id="ARBA00022840"/>
    </source>
</evidence>
<protein>
    <submittedName>
        <fullName evidence="6">Type II secretion system protein E</fullName>
    </submittedName>
</protein>
<dbReference type="EMBL" id="AP018449">
    <property type="protein sequence ID" value="BBB93325.1"/>
    <property type="molecule type" value="Genomic_DNA"/>
</dbReference>
<gene>
    <name evidence="6" type="primary">epsE_2</name>
    <name evidence="6" type="ORF">MAMMFC1_04037</name>
</gene>
<evidence type="ECO:0000259" key="4">
    <source>
        <dbReference type="Pfam" id="PF00437"/>
    </source>
</evidence>
<dbReference type="InterPro" id="IPR027417">
    <property type="entry name" value="P-loop_NTPase"/>
</dbReference>
<dbReference type="SUPFAM" id="SSF160246">
    <property type="entry name" value="EspE N-terminal domain-like"/>
    <property type="match status" value="1"/>
</dbReference>
<feature type="domain" description="Type II secretion system protein GspE N-terminal" evidence="5">
    <location>
        <begin position="10"/>
        <end position="89"/>
    </location>
</feature>
<dbReference type="FunFam" id="3.30.450.90:FF:000001">
    <property type="entry name" value="Type II secretion system ATPase GspE"/>
    <property type="match status" value="1"/>
</dbReference>
<sequence length="504" mass="55696">MLEHQPGFSQIDLSSFNIVKETITLVPISIAERYRVMPIKKEGRTLTLAIADPTNFFALDAVRLVSGCEIIPVIATEKDIRKAINQFYGVKDLVEKAVNKLKSEDIAGLAETPVVDDTPIVNIVNSVISRAIKERASDIHIEPMDKQLRVRYRIDGVLREVAYFPRQIHAALVSRIKIMSELDIAEKRLPQDGRVVILEAEREIDLRVSTLPTITGEKIVIRILDPETVILNVTGLGFSSVNLTKYRELYSKPYGMILVTGPTGSGKTTTLYSTLLEINTPAKNVITVEDPVEYRLDGVNQVQVNPKAGLTFASGLRSILRQDPNIVMVGEIRDTETADIAIRAALTGHLVLSTLHTNDAPSAITRLVDMGIEPFLIASSVLGVIAQRLVRMICPNCKQPYTPNLSLPENKLLGSRIDDITYLYSGEGCLLCGQTGYRGRMSIHEIMPVTPAIRAAINKRSSSDIVRDIAVKEGMLTMYEDGINKVCEGWTTVAEIMRQAYSEA</sequence>
<dbReference type="PANTHER" id="PTHR30258">
    <property type="entry name" value="TYPE II SECRETION SYSTEM PROTEIN GSPE-RELATED"/>
    <property type="match status" value="1"/>
</dbReference>
<organism evidence="6 7">
    <name type="scientific">Methylomusa anaerophila</name>
    <dbReference type="NCBI Taxonomy" id="1930071"/>
    <lineage>
        <taxon>Bacteria</taxon>
        <taxon>Bacillati</taxon>
        <taxon>Bacillota</taxon>
        <taxon>Negativicutes</taxon>
        <taxon>Selenomonadales</taxon>
        <taxon>Sporomusaceae</taxon>
        <taxon>Methylomusa</taxon>
    </lineage>
</organism>
<keyword evidence="2" id="KW-0547">Nucleotide-binding</keyword>
<reference evidence="6 7" key="1">
    <citation type="journal article" date="2018" name="Int. J. Syst. Evol. Microbiol.">
        <title>Methylomusa anaerophila gen. nov., sp. nov., an anaerobic methanol-utilizing bacterium isolated from a microbial fuel cell.</title>
        <authorList>
            <person name="Amano N."/>
            <person name="Yamamuro A."/>
            <person name="Miyahara M."/>
            <person name="Kouzuma A."/>
            <person name="Abe T."/>
            <person name="Watanabe K."/>
        </authorList>
    </citation>
    <scope>NUCLEOTIDE SEQUENCE [LARGE SCALE GENOMIC DNA]</scope>
    <source>
        <strain evidence="6 7">MMFC1</strain>
    </source>
</reference>